<evidence type="ECO:0000256" key="9">
    <source>
        <dbReference type="SAM" id="Phobius"/>
    </source>
</evidence>
<evidence type="ECO:0000256" key="5">
    <source>
        <dbReference type="ARBA" id="ARBA00022989"/>
    </source>
</evidence>
<dbReference type="InterPro" id="IPR036770">
    <property type="entry name" value="Ankyrin_rpt-contain_sf"/>
</dbReference>
<dbReference type="Proteomes" id="UP000657918">
    <property type="component" value="Unassembled WGS sequence"/>
</dbReference>
<feature type="compositionally biased region" description="Low complexity" evidence="8">
    <location>
        <begin position="140"/>
        <end position="160"/>
    </location>
</feature>
<dbReference type="AlphaFoldDB" id="A0A835MYB1"/>
<comment type="similarity">
    <text evidence="3">Belongs to the PRA1 family.</text>
</comment>
<feature type="repeat" description="ANK" evidence="7">
    <location>
        <begin position="312"/>
        <end position="344"/>
    </location>
</feature>
<feature type="repeat" description="ANK" evidence="7">
    <location>
        <begin position="344"/>
        <end position="376"/>
    </location>
</feature>
<dbReference type="Pfam" id="PF13857">
    <property type="entry name" value="Ank_5"/>
    <property type="match status" value="1"/>
</dbReference>
<comment type="function">
    <text evidence="1">May be involved in both secretory and endocytic intracellular trafficking in the endosomal/prevacuolar compartments.</text>
</comment>
<dbReference type="PANTHER" id="PTHR46224">
    <property type="entry name" value="ANKYRIN REPEAT FAMILY PROTEIN"/>
    <property type="match status" value="1"/>
</dbReference>
<evidence type="ECO:0000256" key="8">
    <source>
        <dbReference type="SAM" id="MobiDB-lite"/>
    </source>
</evidence>
<evidence type="ECO:0000256" key="1">
    <source>
        <dbReference type="ARBA" id="ARBA00002501"/>
    </source>
</evidence>
<sequence>MMNCHEPKAQNESLLSSSSSSLPSLNSSDSEDLERMPLAPLMLKNKKLLSKQLSMCETRRDRAWERRRRQILMQERRKSGLLESDDLTDEDLHELKGCIELGFGFKEEEGHQLANTLPALDLYFAVNRQLSPSPVSTPQSGDLSSSSSSAMGTRSSSFGSPMSDPEWKICSPVTAVRQKVQQFLTAACIGNLDLLKNIAAQLAEGNEISKTVAEIKDANKRGALHFAAREAQTEVCKYLIEELKLDVDTKDEDGPERCWEINFSVIGYLNEIEEKKRTICETPLVHAARQGHTATAKYLLDQGADPSIPSDLGATALHHSAGIGNTELMEYLLSKGAEVESQSDAGTPLIWAAGHGQPDALKVLLEHHANPNAETEDDVTPLLSAVAAGSLVCLELLVQAGAAVNVTAGGATPLHIAADLGSPEILNHLLEAGADPNVTDEDGQKPIQVAAARGNREAVEILFPLTKKVQSIHEWSVDGILAHLSSEANKEEETRIMKGGDPSENMHIPKRDLPEVSPEAKERAAEAKLRGDDAFRRMEYLTAVNDYTQSIDLDPTNATVLSNRSLCWMRLGQPDQALADARACKELKPDWSKAWYREGSALRLLQACLLFHFRFEEAATSFYEGVRLDPENMELVKSFREAVDAGRKFHAPRRPWQELLKFSSFIRPNNYNEAISRIKFNLNYFRVNYAIILLAILFLSLLWHPISMIVFIAIFVAWLFLYFGRDGPVVVFNKSLDDRVVLCVLGLVTILALVFTDVGLNVLVALIIGVVIVGVHAAFRGTEDLFLDEESAVEGGLLSVAGSQPLRPTMGYTRI</sequence>
<dbReference type="Pfam" id="PF12796">
    <property type="entry name" value="Ank_2"/>
    <property type="match status" value="1"/>
</dbReference>
<dbReference type="InterPro" id="IPR019734">
    <property type="entry name" value="TPR_rpt"/>
</dbReference>
<feature type="repeat" description="ANK" evidence="7">
    <location>
        <begin position="282"/>
        <end position="311"/>
    </location>
</feature>
<dbReference type="GO" id="GO:0005783">
    <property type="term" value="C:endoplasmic reticulum"/>
    <property type="evidence" value="ECO:0007669"/>
    <property type="project" value="UniProtKB-ARBA"/>
</dbReference>
<evidence type="ECO:0000313" key="12">
    <source>
        <dbReference type="Proteomes" id="UP000657918"/>
    </source>
</evidence>
<dbReference type="PROSITE" id="PS50297">
    <property type="entry name" value="ANK_REP_REGION"/>
    <property type="match status" value="3"/>
</dbReference>
<feature type="transmembrane region" description="Helical" evidence="9">
    <location>
        <begin position="708"/>
        <end position="724"/>
    </location>
</feature>
<dbReference type="SMART" id="SM00248">
    <property type="entry name" value="ANK"/>
    <property type="match status" value="7"/>
</dbReference>
<dbReference type="SUPFAM" id="SSF48403">
    <property type="entry name" value="Ankyrin repeat"/>
    <property type="match status" value="1"/>
</dbReference>
<dbReference type="Pfam" id="PF25575">
    <property type="entry name" value="TPR_BSK1_C"/>
    <property type="match status" value="1"/>
</dbReference>
<comment type="subcellular location">
    <subcellularLocation>
        <location evidence="2">Endomembrane system</location>
        <topology evidence="2">Multi-pass membrane protein</topology>
    </subcellularLocation>
</comment>
<feature type="repeat" description="ANK" evidence="7">
    <location>
        <begin position="377"/>
        <end position="409"/>
    </location>
</feature>
<evidence type="ECO:0000259" key="10">
    <source>
        <dbReference type="Pfam" id="PF25575"/>
    </source>
</evidence>
<evidence type="ECO:0000256" key="3">
    <source>
        <dbReference type="ARBA" id="ARBA00006483"/>
    </source>
</evidence>
<dbReference type="Gene3D" id="1.25.40.10">
    <property type="entry name" value="Tetratricopeptide repeat domain"/>
    <property type="match status" value="1"/>
</dbReference>
<feature type="region of interest" description="Disordered" evidence="8">
    <location>
        <begin position="497"/>
        <end position="519"/>
    </location>
</feature>
<keyword evidence="12" id="KW-1185">Reference proteome</keyword>
<dbReference type="InterPro" id="IPR011990">
    <property type="entry name" value="TPR-like_helical_dom_sf"/>
</dbReference>
<evidence type="ECO:0000256" key="6">
    <source>
        <dbReference type="ARBA" id="ARBA00023136"/>
    </source>
</evidence>
<dbReference type="PANTHER" id="PTHR46224:SF6">
    <property type="entry name" value="ANKYRIN REPEAT FAMILY PROTEIN"/>
    <property type="match status" value="1"/>
</dbReference>
<dbReference type="InterPro" id="IPR012881">
    <property type="entry name" value="DUF1685"/>
</dbReference>
<dbReference type="Gene3D" id="1.25.40.20">
    <property type="entry name" value="Ankyrin repeat-containing domain"/>
    <property type="match status" value="3"/>
</dbReference>
<keyword evidence="5 9" id="KW-1133">Transmembrane helix</keyword>
<keyword evidence="6 9" id="KW-0472">Membrane</keyword>
<feature type="compositionally biased region" description="Low complexity" evidence="8">
    <location>
        <begin position="11"/>
        <end position="28"/>
    </location>
</feature>
<gene>
    <name evidence="11" type="ORF">SADUNF_Sadunf05G0032500</name>
</gene>
<evidence type="ECO:0000256" key="2">
    <source>
        <dbReference type="ARBA" id="ARBA00004127"/>
    </source>
</evidence>
<dbReference type="InterPro" id="IPR058209">
    <property type="entry name" value="TPR_BSK1_C"/>
</dbReference>
<protein>
    <recommendedName>
        <fullName evidence="10">Serine/threonine-protein kinase BSK1-like TPR repeats domain-containing protein</fullName>
    </recommendedName>
</protein>
<dbReference type="OrthoDB" id="20872at2759"/>
<evidence type="ECO:0000256" key="4">
    <source>
        <dbReference type="ARBA" id="ARBA00022692"/>
    </source>
</evidence>
<keyword evidence="7" id="KW-0040">ANK repeat</keyword>
<feature type="region of interest" description="Disordered" evidence="8">
    <location>
        <begin position="1"/>
        <end position="33"/>
    </location>
</feature>
<name>A0A835MYB1_9ROSI</name>
<dbReference type="GO" id="GO:0016192">
    <property type="term" value="P:vesicle-mediated transport"/>
    <property type="evidence" value="ECO:0007669"/>
    <property type="project" value="UniProtKB-ARBA"/>
</dbReference>
<proteinExistence type="inferred from homology"/>
<keyword evidence="4 9" id="KW-0812">Transmembrane</keyword>
<dbReference type="EMBL" id="JADGMS010000005">
    <property type="protein sequence ID" value="KAF9681725.1"/>
    <property type="molecule type" value="Genomic_DNA"/>
</dbReference>
<dbReference type="SMART" id="SM00028">
    <property type="entry name" value="TPR"/>
    <property type="match status" value="3"/>
</dbReference>
<dbReference type="SUPFAM" id="SSF48452">
    <property type="entry name" value="TPR-like"/>
    <property type="match status" value="1"/>
</dbReference>
<accession>A0A835MYB1</accession>
<evidence type="ECO:0000256" key="7">
    <source>
        <dbReference type="PROSITE-ProRule" id="PRU00023"/>
    </source>
</evidence>
<feature type="region of interest" description="Disordered" evidence="8">
    <location>
        <begin position="133"/>
        <end position="163"/>
    </location>
</feature>
<dbReference type="InterPro" id="IPR051616">
    <property type="entry name" value="Cul2-RING_E3_ligase_SR"/>
</dbReference>
<feature type="domain" description="Serine/threonine-protein kinase BSK1-like TPR repeats" evidence="10">
    <location>
        <begin position="524"/>
        <end position="596"/>
    </location>
</feature>
<comment type="caution">
    <text evidence="11">The sequence shown here is derived from an EMBL/GenBank/DDBJ whole genome shotgun (WGS) entry which is preliminary data.</text>
</comment>
<dbReference type="Pfam" id="PF03208">
    <property type="entry name" value="PRA1"/>
    <property type="match status" value="1"/>
</dbReference>
<evidence type="ECO:0000313" key="11">
    <source>
        <dbReference type="EMBL" id="KAF9681725.1"/>
    </source>
</evidence>
<feature type="repeat" description="ANK" evidence="7">
    <location>
        <begin position="409"/>
        <end position="441"/>
    </location>
</feature>
<dbReference type="InterPro" id="IPR002110">
    <property type="entry name" value="Ankyrin_rpt"/>
</dbReference>
<feature type="transmembrane region" description="Helical" evidence="9">
    <location>
        <begin position="762"/>
        <end position="779"/>
    </location>
</feature>
<dbReference type="PROSITE" id="PS50088">
    <property type="entry name" value="ANK_REPEAT"/>
    <property type="match status" value="5"/>
</dbReference>
<dbReference type="InterPro" id="IPR004895">
    <property type="entry name" value="Prenylated_rab_accept_PRA1"/>
</dbReference>
<feature type="compositionally biased region" description="Basic and acidic residues" evidence="8">
    <location>
        <begin position="507"/>
        <end position="519"/>
    </location>
</feature>
<organism evidence="11 12">
    <name type="scientific">Salix dunnii</name>
    <dbReference type="NCBI Taxonomy" id="1413687"/>
    <lineage>
        <taxon>Eukaryota</taxon>
        <taxon>Viridiplantae</taxon>
        <taxon>Streptophyta</taxon>
        <taxon>Embryophyta</taxon>
        <taxon>Tracheophyta</taxon>
        <taxon>Spermatophyta</taxon>
        <taxon>Magnoliopsida</taxon>
        <taxon>eudicotyledons</taxon>
        <taxon>Gunneridae</taxon>
        <taxon>Pentapetalae</taxon>
        <taxon>rosids</taxon>
        <taxon>fabids</taxon>
        <taxon>Malpighiales</taxon>
        <taxon>Salicaceae</taxon>
        <taxon>Saliceae</taxon>
        <taxon>Salix</taxon>
    </lineage>
</organism>
<reference evidence="11 12" key="1">
    <citation type="submission" date="2020-10" db="EMBL/GenBank/DDBJ databases">
        <title>Plant Genome Project.</title>
        <authorList>
            <person name="Zhang R.-G."/>
        </authorList>
    </citation>
    <scope>NUCLEOTIDE SEQUENCE [LARGE SCALE GENOMIC DNA]</scope>
    <source>
        <strain evidence="11">FAFU-HL-1</strain>
        <tissue evidence="11">Leaf</tissue>
    </source>
</reference>
<dbReference type="Pfam" id="PF07939">
    <property type="entry name" value="DUF1685"/>
    <property type="match status" value="1"/>
</dbReference>